<evidence type="ECO:0000313" key="3">
    <source>
        <dbReference type="Proteomes" id="UP000650467"/>
    </source>
</evidence>
<feature type="region of interest" description="Disordered" evidence="1">
    <location>
        <begin position="506"/>
        <end position="550"/>
    </location>
</feature>
<protein>
    <submittedName>
        <fullName evidence="2">Uncharacterized protein</fullName>
    </submittedName>
</protein>
<evidence type="ECO:0000313" key="2">
    <source>
        <dbReference type="EMBL" id="KAG2441490.1"/>
    </source>
</evidence>
<feature type="compositionally biased region" description="Gly residues" evidence="1">
    <location>
        <begin position="326"/>
        <end position="339"/>
    </location>
</feature>
<accession>A0A835W6R0</accession>
<dbReference type="Proteomes" id="UP000650467">
    <property type="component" value="Unassembled WGS sequence"/>
</dbReference>
<gene>
    <name evidence="2" type="ORF">HXX76_003112</name>
</gene>
<feature type="compositionally biased region" description="Gly residues" evidence="1">
    <location>
        <begin position="267"/>
        <end position="280"/>
    </location>
</feature>
<feature type="compositionally biased region" description="Low complexity" evidence="1">
    <location>
        <begin position="307"/>
        <end position="322"/>
    </location>
</feature>
<dbReference type="EMBL" id="JAEHOC010000005">
    <property type="protein sequence ID" value="KAG2441490.1"/>
    <property type="molecule type" value="Genomic_DNA"/>
</dbReference>
<organism evidence="2 3">
    <name type="scientific">Chlamydomonas incerta</name>
    <dbReference type="NCBI Taxonomy" id="51695"/>
    <lineage>
        <taxon>Eukaryota</taxon>
        <taxon>Viridiplantae</taxon>
        <taxon>Chlorophyta</taxon>
        <taxon>core chlorophytes</taxon>
        <taxon>Chlorophyceae</taxon>
        <taxon>CS clade</taxon>
        <taxon>Chlamydomonadales</taxon>
        <taxon>Chlamydomonadaceae</taxon>
        <taxon>Chlamydomonas</taxon>
    </lineage>
</organism>
<feature type="compositionally biased region" description="Low complexity" evidence="1">
    <location>
        <begin position="506"/>
        <end position="522"/>
    </location>
</feature>
<feature type="compositionally biased region" description="Low complexity" evidence="1">
    <location>
        <begin position="218"/>
        <end position="227"/>
    </location>
</feature>
<feature type="compositionally biased region" description="Low complexity" evidence="1">
    <location>
        <begin position="394"/>
        <end position="418"/>
    </location>
</feature>
<name>A0A835W6R0_CHLIN</name>
<feature type="region of interest" description="Disordered" evidence="1">
    <location>
        <begin position="382"/>
        <end position="449"/>
    </location>
</feature>
<feature type="region of interest" description="Disordered" evidence="1">
    <location>
        <begin position="295"/>
        <end position="343"/>
    </location>
</feature>
<dbReference type="PANTHER" id="PTHR31579">
    <property type="entry name" value="OS03G0796600 PROTEIN"/>
    <property type="match status" value="1"/>
</dbReference>
<sequence>MAVVSLGSLVFDFEVASSVDTRVSFGGQPSALSGQLHQLFEHLAREKEKLQFIATPASLFEGKLLRDVRYFLKEESDTDVILLATKLSAVGYSVNVRTALGGGGTAGCFRNLRHEFLTVRGRGVGEEAAEFIVEPRFREHFFIPHPTDEYTEMLAAAPDVFVGTSARLVPIVQLLCALMASSFERQGLTLPPWRRTGSMLSKWLPNRSRDTPAGGGPFARASAPAAAHVREEPKPRPQPSQQQLQQQLQQLQQQQQRAVSTAAASGAGAGGGGGGGGGGSSAAVQLPAVQLSAVGGGGSGTIPPSQPSVQQQQVAHTVAQATSRGAGPGVHSGAGGHGAGNAASLFSRISDPLSVQHWPQDTLQQAHGAIAAAASGRGAIAASGALPTAPPHPQQQQQQLQPPQAQERAAAAATDAAQLMLSPFTRTSAGHGDSPSGPHGANGGAAAAGDVCHRGGRVRRQDSTYDPFGFVPFGGRNMYGSPKVSEDGGMSPPAPPFAYPYVGLKARQQQQQPQKPAAAVAPAPLPQPLPVPALHASPPAQQQQQPACRRAPSGLLAARLQQTSPMGGAAQPAAAAPAAANGANATAVAAAAVAAAMETRPPAHWGDVPIHKVRMGHAATAAPAGAAVAATPIAASATATVAAVARPALGGGGAPASDATADTAVTAAAGKQ</sequence>
<feature type="compositionally biased region" description="Low complexity" evidence="1">
    <location>
        <begin position="241"/>
        <end position="266"/>
    </location>
</feature>
<dbReference type="PANTHER" id="PTHR31579:SF1">
    <property type="entry name" value="OS03G0796600 PROTEIN"/>
    <property type="match status" value="1"/>
</dbReference>
<dbReference type="OrthoDB" id="691424at2759"/>
<keyword evidence="3" id="KW-1185">Reference proteome</keyword>
<feature type="compositionally biased region" description="Low complexity" evidence="1">
    <location>
        <begin position="532"/>
        <end position="550"/>
    </location>
</feature>
<feature type="region of interest" description="Disordered" evidence="1">
    <location>
        <begin position="201"/>
        <end position="281"/>
    </location>
</feature>
<proteinExistence type="predicted"/>
<feature type="region of interest" description="Disordered" evidence="1">
    <location>
        <begin position="648"/>
        <end position="672"/>
    </location>
</feature>
<evidence type="ECO:0000256" key="1">
    <source>
        <dbReference type="SAM" id="MobiDB-lite"/>
    </source>
</evidence>
<feature type="compositionally biased region" description="Low complexity" evidence="1">
    <location>
        <begin position="655"/>
        <end position="672"/>
    </location>
</feature>
<dbReference type="AlphaFoldDB" id="A0A835W6R0"/>
<reference evidence="2" key="1">
    <citation type="journal article" date="2020" name="bioRxiv">
        <title>Comparative genomics of Chlamydomonas.</title>
        <authorList>
            <person name="Craig R.J."/>
            <person name="Hasan A.R."/>
            <person name="Ness R.W."/>
            <person name="Keightley P.D."/>
        </authorList>
    </citation>
    <scope>NUCLEOTIDE SEQUENCE</scope>
    <source>
        <strain evidence="2">SAG 7.73</strain>
    </source>
</reference>
<comment type="caution">
    <text evidence="2">The sequence shown here is derived from an EMBL/GenBank/DDBJ whole genome shotgun (WGS) entry which is preliminary data.</text>
</comment>
<dbReference type="Pfam" id="PF04720">
    <property type="entry name" value="PDDEXK_6"/>
    <property type="match status" value="1"/>
</dbReference>
<dbReference type="InterPro" id="IPR006502">
    <property type="entry name" value="PDDEXK-like"/>
</dbReference>